<evidence type="ECO:0000313" key="1">
    <source>
        <dbReference type="EMBL" id="EFE21190.1"/>
    </source>
</evidence>
<name>D4FB09_EDWTA</name>
<comment type="caution">
    <text evidence="1">The sequence shown here is derived from an EMBL/GenBank/DDBJ whole genome shotgun (WGS) entry which is preliminary data.</text>
</comment>
<organism evidence="1 2">
    <name type="scientific">Edwardsiella tarda ATCC 23685</name>
    <dbReference type="NCBI Taxonomy" id="500638"/>
    <lineage>
        <taxon>Bacteria</taxon>
        <taxon>Pseudomonadati</taxon>
        <taxon>Pseudomonadota</taxon>
        <taxon>Gammaproteobacteria</taxon>
        <taxon>Enterobacterales</taxon>
        <taxon>Hafniaceae</taxon>
        <taxon>Edwardsiella</taxon>
    </lineage>
</organism>
<accession>D4FB09</accession>
<dbReference type="EMBL" id="ADGK01000294">
    <property type="protein sequence ID" value="EFE21190.1"/>
    <property type="molecule type" value="Genomic_DNA"/>
</dbReference>
<evidence type="ECO:0000313" key="2">
    <source>
        <dbReference type="Proteomes" id="UP000003692"/>
    </source>
</evidence>
<protein>
    <submittedName>
        <fullName evidence="1">Uncharacterized protein</fullName>
    </submittedName>
</protein>
<sequence length="41" mass="4521">MSSAWAAYITLFARRVKHLFLLSLPDWATLLSLFPVSGGAL</sequence>
<dbReference type="AlphaFoldDB" id="D4FB09"/>
<proteinExistence type="predicted"/>
<reference evidence="1 2" key="1">
    <citation type="submission" date="2010-02" db="EMBL/GenBank/DDBJ databases">
        <authorList>
            <person name="Weinstock G."/>
            <person name="Sodergren E."/>
            <person name="Clifton S."/>
            <person name="Fulton L."/>
            <person name="Fulton B."/>
            <person name="Courtney L."/>
            <person name="Fronick C."/>
            <person name="Harrison M."/>
            <person name="Strong C."/>
            <person name="Farmer C."/>
            <person name="Delahaunty K."/>
            <person name="Markovic C."/>
            <person name="Hall O."/>
            <person name="Minx P."/>
            <person name="Tomlinson C."/>
            <person name="Mitreva M."/>
            <person name="Nelson J."/>
            <person name="Hou S."/>
            <person name="Wollam A."/>
            <person name="Pepin K.H."/>
            <person name="Johnson M."/>
            <person name="Bhonagiri V."/>
            <person name="Zhang X."/>
            <person name="Suruliraj S."/>
            <person name="Warren W."/>
            <person name="Chinwalla A."/>
            <person name="Mardis E.R."/>
            <person name="Wilson R.K."/>
        </authorList>
    </citation>
    <scope>NUCLEOTIDE SEQUENCE [LARGE SCALE GENOMIC DNA]</scope>
    <source>
        <strain evidence="1 2">ATCC 23685</strain>
    </source>
</reference>
<dbReference type="Proteomes" id="UP000003692">
    <property type="component" value="Unassembled WGS sequence"/>
</dbReference>
<dbReference type="HOGENOM" id="CLU_3269286_0_0_6"/>
<gene>
    <name evidence="1" type="ORF">EDWATA_03980</name>
</gene>